<dbReference type="Proteomes" id="UP000247922">
    <property type="component" value="Unassembled WGS sequence"/>
</dbReference>
<feature type="domain" description="MacB-like periplasmic core" evidence="9">
    <location>
        <begin position="22"/>
        <end position="237"/>
    </location>
</feature>
<comment type="similarity">
    <text evidence="6">Belongs to the ABC-4 integral membrane protein family.</text>
</comment>
<proteinExistence type="inferred from homology"/>
<organism evidence="10 11">
    <name type="scientific">Streptohalobacillus salinus</name>
    <dbReference type="NCBI Taxonomy" id="621096"/>
    <lineage>
        <taxon>Bacteria</taxon>
        <taxon>Bacillati</taxon>
        <taxon>Bacillota</taxon>
        <taxon>Bacilli</taxon>
        <taxon>Bacillales</taxon>
        <taxon>Bacillaceae</taxon>
        <taxon>Streptohalobacillus</taxon>
    </lineage>
</organism>
<feature type="transmembrane region" description="Helical" evidence="7">
    <location>
        <begin position="21"/>
        <end position="45"/>
    </location>
</feature>
<dbReference type="Pfam" id="PF12704">
    <property type="entry name" value="MacB_PCD"/>
    <property type="match status" value="1"/>
</dbReference>
<feature type="transmembrane region" description="Helical" evidence="7">
    <location>
        <begin position="294"/>
        <end position="319"/>
    </location>
</feature>
<evidence type="ECO:0000256" key="3">
    <source>
        <dbReference type="ARBA" id="ARBA00022692"/>
    </source>
</evidence>
<evidence type="ECO:0000259" key="8">
    <source>
        <dbReference type="Pfam" id="PF02687"/>
    </source>
</evidence>
<evidence type="ECO:0000259" key="9">
    <source>
        <dbReference type="Pfam" id="PF12704"/>
    </source>
</evidence>
<gene>
    <name evidence="10" type="ORF">DES38_11044</name>
</gene>
<name>A0A2V3W4C4_9BACI</name>
<dbReference type="GO" id="GO:0022857">
    <property type="term" value="F:transmembrane transporter activity"/>
    <property type="evidence" value="ECO:0007669"/>
    <property type="project" value="TreeGrafter"/>
</dbReference>
<dbReference type="EMBL" id="QJJR01000010">
    <property type="protein sequence ID" value="PXW89183.1"/>
    <property type="molecule type" value="Genomic_DNA"/>
</dbReference>
<keyword evidence="4 7" id="KW-1133">Transmembrane helix</keyword>
<protein>
    <submittedName>
        <fullName evidence="10">Acetoin utilization transport system permease protein</fullName>
    </submittedName>
</protein>
<dbReference type="PANTHER" id="PTHR30572">
    <property type="entry name" value="MEMBRANE COMPONENT OF TRANSPORTER-RELATED"/>
    <property type="match status" value="1"/>
</dbReference>
<evidence type="ECO:0000313" key="10">
    <source>
        <dbReference type="EMBL" id="PXW89183.1"/>
    </source>
</evidence>
<feature type="domain" description="ABC3 transporter permease C-terminal" evidence="8">
    <location>
        <begin position="305"/>
        <end position="432"/>
    </location>
</feature>
<feature type="transmembrane region" description="Helical" evidence="7">
    <location>
        <begin position="356"/>
        <end position="380"/>
    </location>
</feature>
<keyword evidence="11" id="KW-1185">Reference proteome</keyword>
<dbReference type="InterPro" id="IPR025857">
    <property type="entry name" value="MacB_PCD"/>
</dbReference>
<keyword evidence="2" id="KW-1003">Cell membrane</keyword>
<evidence type="ECO:0000313" key="11">
    <source>
        <dbReference type="Proteomes" id="UP000247922"/>
    </source>
</evidence>
<keyword evidence="3 7" id="KW-0812">Transmembrane</keyword>
<sequence length="441" mass="48603">MRFKDQVYFVRENMKKNKMRIFMTVLATAMGTAFLIVLASVAFGLHGTLIKEILQQETINQVNIYGKEDAEGSGITDQDITYFESLDNVRAVKKSNRLDQAPQVVINDYAATADVVAVDFEALEKGGTTLQSGRYPRAANEVVVGVDFDQTLVEIGADDNAIYDEENERRATSYYQGKLVDQTLTMTIERQIDPDTFEEKAFPLTIVGVKEEPAEEWQRDQSVTISYALLQQFSDYTQTQNAALYPPDENMTFSYQEIALQSDNLEHVTALSETLNDEGYFAYSVAAELKQINLLFTIAKAGLVFIGTIAIIIASIGIFNTMTMAVTERAPDIGIMKAIGASPKTIKQIFLLESSFIGILGALIGTAVSYLISMLVNVGLPLILGTVFEDTVPEGFKFSSIPPSLVLIAFLICLIVTLVSGSRPAKKATRIDVLSALRREL</sequence>
<evidence type="ECO:0000256" key="6">
    <source>
        <dbReference type="ARBA" id="ARBA00038076"/>
    </source>
</evidence>
<evidence type="ECO:0000256" key="2">
    <source>
        <dbReference type="ARBA" id="ARBA00022475"/>
    </source>
</evidence>
<comment type="subcellular location">
    <subcellularLocation>
        <location evidence="1">Cell membrane</location>
        <topology evidence="1">Multi-pass membrane protein</topology>
    </subcellularLocation>
</comment>
<evidence type="ECO:0000256" key="4">
    <source>
        <dbReference type="ARBA" id="ARBA00022989"/>
    </source>
</evidence>
<dbReference type="Pfam" id="PF02687">
    <property type="entry name" value="FtsX"/>
    <property type="match status" value="1"/>
</dbReference>
<dbReference type="OrthoDB" id="9770099at2"/>
<dbReference type="AlphaFoldDB" id="A0A2V3W4C4"/>
<accession>A0A2V3W4C4</accession>
<dbReference type="InterPro" id="IPR003838">
    <property type="entry name" value="ABC3_permease_C"/>
</dbReference>
<evidence type="ECO:0000256" key="7">
    <source>
        <dbReference type="SAM" id="Phobius"/>
    </source>
</evidence>
<dbReference type="InterPro" id="IPR050250">
    <property type="entry name" value="Macrolide_Exporter_MacB"/>
</dbReference>
<reference evidence="10 11" key="1">
    <citation type="submission" date="2018-05" db="EMBL/GenBank/DDBJ databases">
        <title>Genomic Encyclopedia of Type Strains, Phase IV (KMG-IV): sequencing the most valuable type-strain genomes for metagenomic binning, comparative biology and taxonomic classification.</title>
        <authorList>
            <person name="Goeker M."/>
        </authorList>
    </citation>
    <scope>NUCLEOTIDE SEQUENCE [LARGE SCALE GENOMIC DNA]</scope>
    <source>
        <strain evidence="10 11">DSM 22440</strain>
    </source>
</reference>
<evidence type="ECO:0000256" key="1">
    <source>
        <dbReference type="ARBA" id="ARBA00004651"/>
    </source>
</evidence>
<evidence type="ECO:0000256" key="5">
    <source>
        <dbReference type="ARBA" id="ARBA00023136"/>
    </source>
</evidence>
<comment type="caution">
    <text evidence="10">The sequence shown here is derived from an EMBL/GenBank/DDBJ whole genome shotgun (WGS) entry which is preliminary data.</text>
</comment>
<feature type="transmembrane region" description="Helical" evidence="7">
    <location>
        <begin position="400"/>
        <end position="420"/>
    </location>
</feature>
<dbReference type="RefSeq" id="WP_110251738.1">
    <property type="nucleotide sequence ID" value="NZ_QJJR01000010.1"/>
</dbReference>
<dbReference type="GO" id="GO:0005886">
    <property type="term" value="C:plasma membrane"/>
    <property type="evidence" value="ECO:0007669"/>
    <property type="project" value="UniProtKB-SubCell"/>
</dbReference>
<keyword evidence="5 7" id="KW-0472">Membrane</keyword>
<dbReference type="PANTHER" id="PTHR30572:SF4">
    <property type="entry name" value="ABC TRANSPORTER PERMEASE YTRF"/>
    <property type="match status" value="1"/>
</dbReference>